<feature type="transmembrane region" description="Helical" evidence="5">
    <location>
        <begin position="71"/>
        <end position="91"/>
    </location>
</feature>
<dbReference type="Pfam" id="PF09685">
    <property type="entry name" value="MamF_MmsF"/>
    <property type="match status" value="1"/>
</dbReference>
<feature type="transmembrane region" description="Helical" evidence="5">
    <location>
        <begin position="17"/>
        <end position="34"/>
    </location>
</feature>
<dbReference type="PANTHER" id="PTHR36460">
    <property type="entry name" value="UPF0132 DOMAIN PROTEIN (AFU_ORTHOLOGUE AFUA_3G10255)"/>
    <property type="match status" value="1"/>
</dbReference>
<dbReference type="PANTHER" id="PTHR36460:SF1">
    <property type="entry name" value="UPF0132 DOMAIN PROTEIN (AFU_ORTHOLOGUE AFUA_3G10255)"/>
    <property type="match status" value="1"/>
</dbReference>
<dbReference type="InParanoid" id="A0A7L9FJ45"/>
<accession>A0A7L9FJ45</accession>
<evidence type="ECO:0000313" key="6">
    <source>
        <dbReference type="EMBL" id="QOJ79799.1"/>
    </source>
</evidence>
<evidence type="ECO:0000256" key="2">
    <source>
        <dbReference type="ARBA" id="ARBA00022692"/>
    </source>
</evidence>
<organism evidence="6 7">
    <name type="scientific">Infirmifilum lucidum</name>
    <dbReference type="NCBI Taxonomy" id="2776706"/>
    <lineage>
        <taxon>Archaea</taxon>
        <taxon>Thermoproteota</taxon>
        <taxon>Thermoprotei</taxon>
        <taxon>Thermofilales</taxon>
        <taxon>Thermofilaceae</taxon>
        <taxon>Infirmifilum</taxon>
    </lineage>
</organism>
<comment type="subcellular location">
    <subcellularLocation>
        <location evidence="1">Membrane</location>
        <topology evidence="1">Multi-pass membrane protein</topology>
    </subcellularLocation>
</comment>
<dbReference type="InterPro" id="IPR019109">
    <property type="entry name" value="MamF_MmsF"/>
</dbReference>
<feature type="transmembrane region" description="Helical" evidence="5">
    <location>
        <begin position="46"/>
        <end position="65"/>
    </location>
</feature>
<proteinExistence type="predicted"/>
<gene>
    <name evidence="6" type="ORF">IG193_07975</name>
</gene>
<dbReference type="EMBL" id="CP062310">
    <property type="protein sequence ID" value="QOJ79799.1"/>
    <property type="molecule type" value="Genomic_DNA"/>
</dbReference>
<keyword evidence="3 5" id="KW-1133">Transmembrane helix</keyword>
<evidence type="ECO:0000313" key="7">
    <source>
        <dbReference type="Proteomes" id="UP000594121"/>
    </source>
</evidence>
<protein>
    <submittedName>
        <fullName evidence="6">Uncharacterized protein</fullName>
    </submittedName>
</protein>
<evidence type="ECO:0000256" key="1">
    <source>
        <dbReference type="ARBA" id="ARBA00004141"/>
    </source>
</evidence>
<reference evidence="6 7" key="1">
    <citation type="submission" date="2020-10" db="EMBL/GenBank/DDBJ databases">
        <title>Thermofilum lucidum 3507LT sp. nov. a novel member of Thermofilaceae family isolated from Chile hot spring, and proposal of description order Thermofilales.</title>
        <authorList>
            <person name="Zayulina K.S."/>
            <person name="Elcheninov A.G."/>
            <person name="Toshchakov S.V."/>
            <person name="Kublanov I.V."/>
        </authorList>
    </citation>
    <scope>NUCLEOTIDE SEQUENCE [LARGE SCALE GENOMIC DNA]</scope>
    <source>
        <strain evidence="6 7">3507LT</strain>
    </source>
</reference>
<keyword evidence="4 5" id="KW-0472">Membrane</keyword>
<dbReference type="KEGG" id="thel:IG193_07975"/>
<dbReference type="AlphaFoldDB" id="A0A7L9FJ45"/>
<name>A0A7L9FJ45_9CREN</name>
<evidence type="ECO:0000256" key="4">
    <source>
        <dbReference type="ARBA" id="ARBA00023136"/>
    </source>
</evidence>
<sequence length="112" mass="12541">MPGVSGTTLGLDEKVEAAISYLLFFVTGIVILLLEQKSYFVRFHAAQSTVTFIALYVLYVLAEFFPGERLLRALIAILYVIFWVVGIVKAYSGELYKFPVLGDIAEMLVGRR</sequence>
<keyword evidence="2 5" id="KW-0812">Transmembrane</keyword>
<dbReference type="Proteomes" id="UP000594121">
    <property type="component" value="Chromosome"/>
</dbReference>
<evidence type="ECO:0000256" key="3">
    <source>
        <dbReference type="ARBA" id="ARBA00022989"/>
    </source>
</evidence>
<evidence type="ECO:0000256" key="5">
    <source>
        <dbReference type="SAM" id="Phobius"/>
    </source>
</evidence>
<keyword evidence="7" id="KW-1185">Reference proteome</keyword>
<dbReference type="GO" id="GO:0016020">
    <property type="term" value="C:membrane"/>
    <property type="evidence" value="ECO:0007669"/>
    <property type="project" value="UniProtKB-SubCell"/>
</dbReference>